<dbReference type="Proteomes" id="UP000887580">
    <property type="component" value="Unplaced"/>
</dbReference>
<accession>A0AC35EWT8</accession>
<evidence type="ECO:0000313" key="2">
    <source>
        <dbReference type="WBParaSite" id="PS1159_v2.g11502.t1"/>
    </source>
</evidence>
<dbReference type="WBParaSite" id="PS1159_v2.g11502.t1">
    <property type="protein sequence ID" value="PS1159_v2.g11502.t1"/>
    <property type="gene ID" value="PS1159_v2.g11502"/>
</dbReference>
<evidence type="ECO:0000313" key="1">
    <source>
        <dbReference type="Proteomes" id="UP000887580"/>
    </source>
</evidence>
<organism evidence="1 2">
    <name type="scientific">Panagrolaimus sp. PS1159</name>
    <dbReference type="NCBI Taxonomy" id="55785"/>
    <lineage>
        <taxon>Eukaryota</taxon>
        <taxon>Metazoa</taxon>
        <taxon>Ecdysozoa</taxon>
        <taxon>Nematoda</taxon>
        <taxon>Chromadorea</taxon>
        <taxon>Rhabditida</taxon>
        <taxon>Tylenchina</taxon>
        <taxon>Panagrolaimomorpha</taxon>
        <taxon>Panagrolaimoidea</taxon>
        <taxon>Panagrolaimidae</taxon>
        <taxon>Panagrolaimus</taxon>
    </lineage>
</organism>
<sequence>MILNFTSTSEEGYLEARIFLTSKEKNETIYLHEIYSCNHNMQNESWKHDYEDGVKVENVYTSKHAKQHRFKGEWNHHKDPHGCHKYAKEYSNIDGLLIEINCKTTEVIKNSC</sequence>
<name>A0AC35EWT8_9BILA</name>
<reference evidence="2" key="1">
    <citation type="submission" date="2022-11" db="UniProtKB">
        <authorList>
            <consortium name="WormBaseParasite"/>
        </authorList>
    </citation>
    <scope>IDENTIFICATION</scope>
</reference>
<proteinExistence type="predicted"/>
<protein>
    <submittedName>
        <fullName evidence="2">Uncharacterized protein</fullName>
    </submittedName>
</protein>